<dbReference type="EMBL" id="JAUKUD010000005">
    <property type="protein sequence ID" value="KAK0743273.1"/>
    <property type="molecule type" value="Genomic_DNA"/>
</dbReference>
<comment type="caution">
    <text evidence="2">The sequence shown here is derived from an EMBL/GenBank/DDBJ whole genome shotgun (WGS) entry which is preliminary data.</text>
</comment>
<organism evidence="2 3">
    <name type="scientific">Schizothecium vesticola</name>
    <dbReference type="NCBI Taxonomy" id="314040"/>
    <lineage>
        <taxon>Eukaryota</taxon>
        <taxon>Fungi</taxon>
        <taxon>Dikarya</taxon>
        <taxon>Ascomycota</taxon>
        <taxon>Pezizomycotina</taxon>
        <taxon>Sordariomycetes</taxon>
        <taxon>Sordariomycetidae</taxon>
        <taxon>Sordariales</taxon>
        <taxon>Schizotheciaceae</taxon>
        <taxon>Schizothecium</taxon>
    </lineage>
</organism>
<name>A0AA40EPU9_9PEZI</name>
<sequence length="67" mass="6991">MHRKKHRDAGAVQSKFSLARNGRAGRNNPPAVSPAGGGSQPERHTGVISPPPSLPRSKQRSADPAAS</sequence>
<reference evidence="2" key="1">
    <citation type="submission" date="2023-06" db="EMBL/GenBank/DDBJ databases">
        <title>Genome-scale phylogeny and comparative genomics of the fungal order Sordariales.</title>
        <authorList>
            <consortium name="Lawrence Berkeley National Laboratory"/>
            <person name="Hensen N."/>
            <person name="Bonometti L."/>
            <person name="Westerberg I."/>
            <person name="Brannstrom I.O."/>
            <person name="Guillou S."/>
            <person name="Cros-Aarteil S."/>
            <person name="Calhoun S."/>
            <person name="Haridas S."/>
            <person name="Kuo A."/>
            <person name="Mondo S."/>
            <person name="Pangilinan J."/>
            <person name="Riley R."/>
            <person name="LaButti K."/>
            <person name="Andreopoulos B."/>
            <person name="Lipzen A."/>
            <person name="Chen C."/>
            <person name="Yanf M."/>
            <person name="Daum C."/>
            <person name="Ng V."/>
            <person name="Clum A."/>
            <person name="Steindorff A."/>
            <person name="Ohm R."/>
            <person name="Martin F."/>
            <person name="Silar P."/>
            <person name="Natvig D."/>
            <person name="Lalanne C."/>
            <person name="Gautier V."/>
            <person name="Ament-velasquez S.L."/>
            <person name="Kruys A."/>
            <person name="Hutchinson M.I."/>
            <person name="Powell A.J."/>
            <person name="Barry K."/>
            <person name="Miller A.N."/>
            <person name="Grigoriev I.V."/>
            <person name="Debuchy R."/>
            <person name="Gladieux P."/>
            <person name="Thoren M.H."/>
            <person name="Johannesson H."/>
        </authorList>
    </citation>
    <scope>NUCLEOTIDE SEQUENCE</scope>
    <source>
        <strain evidence="2">SMH3187-1</strain>
    </source>
</reference>
<proteinExistence type="predicted"/>
<dbReference type="AlphaFoldDB" id="A0AA40EPU9"/>
<evidence type="ECO:0000313" key="3">
    <source>
        <dbReference type="Proteomes" id="UP001172155"/>
    </source>
</evidence>
<feature type="region of interest" description="Disordered" evidence="1">
    <location>
        <begin position="1"/>
        <end position="67"/>
    </location>
</feature>
<keyword evidence="3" id="KW-1185">Reference proteome</keyword>
<protein>
    <submittedName>
        <fullName evidence="2">Uncharacterized protein</fullName>
    </submittedName>
</protein>
<evidence type="ECO:0000313" key="2">
    <source>
        <dbReference type="EMBL" id="KAK0743273.1"/>
    </source>
</evidence>
<dbReference type="Proteomes" id="UP001172155">
    <property type="component" value="Unassembled WGS sequence"/>
</dbReference>
<accession>A0AA40EPU9</accession>
<gene>
    <name evidence="2" type="ORF">B0T18DRAFT_414877</name>
</gene>
<evidence type="ECO:0000256" key="1">
    <source>
        <dbReference type="SAM" id="MobiDB-lite"/>
    </source>
</evidence>